<dbReference type="GO" id="GO:0005802">
    <property type="term" value="C:trans-Golgi network"/>
    <property type="evidence" value="ECO:0007669"/>
    <property type="project" value="TreeGrafter"/>
</dbReference>
<dbReference type="OrthoDB" id="941624at2759"/>
<dbReference type="GO" id="GO:0005801">
    <property type="term" value="C:cis-Golgi network"/>
    <property type="evidence" value="ECO:0007669"/>
    <property type="project" value="TreeGrafter"/>
</dbReference>
<sequence length="175" mass="19796">MRNVNVHPFDVFDALMIEIINYSTSVSSGDSCVRFLESIGVSVSEKLIEKATKDHSRFINELDMVKYVCTEFWSSVYHKQVDTLKTNYQDVYVLTVNDFQPLLKFESVPESMSEIPKYLAFPSGLLKGALCSLGLNCIVTAECEQLPTCKYSYDDITNIKIGKFTVTILSYRGVN</sequence>
<accession>A0A4Z2DFC1</accession>
<protein>
    <submittedName>
        <fullName evidence="3">Trafficking protein particle complex subunit 6B isoform 1</fullName>
    </submittedName>
</protein>
<dbReference type="Proteomes" id="UP000311919">
    <property type="component" value="Unassembled WGS sequence"/>
</dbReference>
<dbReference type="PANTHER" id="PTHR12817:SF0">
    <property type="entry name" value="GEO08327P1"/>
    <property type="match status" value="1"/>
</dbReference>
<dbReference type="CDD" id="cd14944">
    <property type="entry name" value="TRAPPC6A_Trs33"/>
    <property type="match status" value="1"/>
</dbReference>
<name>A0A4Z2DFC1_SCHJA</name>
<gene>
    <name evidence="3" type="ORF">EWB00_001586</name>
</gene>
<dbReference type="InterPro" id="IPR037992">
    <property type="entry name" value="TRAPPC6/Trs33"/>
</dbReference>
<dbReference type="Gene3D" id="3.30.1380.20">
    <property type="entry name" value="Trafficking protein particle complex subunit 3"/>
    <property type="match status" value="1"/>
</dbReference>
<proteinExistence type="inferred from homology"/>
<dbReference type="GO" id="GO:0030008">
    <property type="term" value="C:TRAPP complex"/>
    <property type="evidence" value="ECO:0007669"/>
    <property type="project" value="TreeGrafter"/>
</dbReference>
<evidence type="ECO:0000313" key="4">
    <source>
        <dbReference type="Proteomes" id="UP000311919"/>
    </source>
</evidence>
<dbReference type="STRING" id="6182.A0A4Z2DFC1"/>
<dbReference type="SUPFAM" id="SSF111126">
    <property type="entry name" value="Ligand-binding domain in the NO signalling and Golgi transport"/>
    <property type="match status" value="1"/>
</dbReference>
<dbReference type="PANTHER" id="PTHR12817">
    <property type="entry name" value="TRAFFICKING PROTEIN PARTICLE COMPLEX SUBUNIT 6B"/>
    <property type="match status" value="1"/>
</dbReference>
<reference evidence="3 4" key="1">
    <citation type="submission" date="2019-03" db="EMBL/GenBank/DDBJ databases">
        <title>An improved genome assembly of the fluke Schistosoma japonicum.</title>
        <authorList>
            <person name="Hu W."/>
            <person name="Luo F."/>
            <person name="Yin M."/>
            <person name="Mo X."/>
            <person name="Sun C."/>
            <person name="Wu Q."/>
            <person name="Zhu B."/>
            <person name="Xiang M."/>
            <person name="Wang J."/>
            <person name="Wang Y."/>
            <person name="Zhang T."/>
            <person name="Xu B."/>
            <person name="Zheng H."/>
            <person name="Feng Z."/>
        </authorList>
    </citation>
    <scope>NUCLEOTIDE SEQUENCE [LARGE SCALE GENOMIC DNA]</scope>
    <source>
        <strain evidence="3">HuSjv2</strain>
        <tissue evidence="3">Worms</tissue>
    </source>
</reference>
<comment type="similarity">
    <text evidence="2">Belongs to the TRAPP small subunits family. BET3 subfamily.</text>
</comment>
<comment type="subcellular location">
    <subcellularLocation>
        <location evidence="1">Golgi apparatus</location>
        <location evidence="1">cis-Golgi network</location>
    </subcellularLocation>
</comment>
<evidence type="ECO:0000256" key="1">
    <source>
        <dbReference type="ARBA" id="ARBA00004222"/>
    </source>
</evidence>
<dbReference type="EMBL" id="SKCS01000154">
    <property type="protein sequence ID" value="TNN15172.1"/>
    <property type="molecule type" value="Genomic_DNA"/>
</dbReference>
<dbReference type="InterPro" id="IPR007194">
    <property type="entry name" value="TRAPP_component"/>
</dbReference>
<dbReference type="Pfam" id="PF04051">
    <property type="entry name" value="TRAPP"/>
    <property type="match status" value="1"/>
</dbReference>
<dbReference type="AlphaFoldDB" id="A0A4Z2DFC1"/>
<comment type="caution">
    <text evidence="3">The sequence shown here is derived from an EMBL/GenBank/DDBJ whole genome shotgun (WGS) entry which is preliminary data.</text>
</comment>
<evidence type="ECO:0000256" key="2">
    <source>
        <dbReference type="ARBA" id="ARBA00006218"/>
    </source>
</evidence>
<dbReference type="InterPro" id="IPR024096">
    <property type="entry name" value="NO_sig/Golgi_transp_ligand-bd"/>
</dbReference>
<keyword evidence="4" id="KW-1185">Reference proteome</keyword>
<organism evidence="3 4">
    <name type="scientific">Schistosoma japonicum</name>
    <name type="common">Blood fluke</name>
    <dbReference type="NCBI Taxonomy" id="6182"/>
    <lineage>
        <taxon>Eukaryota</taxon>
        <taxon>Metazoa</taxon>
        <taxon>Spiralia</taxon>
        <taxon>Lophotrochozoa</taxon>
        <taxon>Platyhelminthes</taxon>
        <taxon>Trematoda</taxon>
        <taxon>Digenea</taxon>
        <taxon>Strigeidida</taxon>
        <taxon>Schistosomatoidea</taxon>
        <taxon>Schistosomatidae</taxon>
        <taxon>Schistosoma</taxon>
    </lineage>
</organism>
<evidence type="ECO:0000313" key="3">
    <source>
        <dbReference type="EMBL" id="TNN15172.1"/>
    </source>
</evidence>
<dbReference type="GO" id="GO:0006888">
    <property type="term" value="P:endoplasmic reticulum to Golgi vesicle-mediated transport"/>
    <property type="evidence" value="ECO:0007669"/>
    <property type="project" value="TreeGrafter"/>
</dbReference>